<feature type="domain" description="Glycosyltransferase 2-like" evidence="5">
    <location>
        <begin position="9"/>
        <end position="105"/>
    </location>
</feature>
<keyword evidence="3" id="KW-0328">Glycosyltransferase</keyword>
<comment type="pathway">
    <text evidence="1">Cell wall biogenesis; cell wall polysaccharide biosynthesis.</text>
</comment>
<reference evidence="6 7" key="1">
    <citation type="submission" date="2020-04" db="EMBL/GenBank/DDBJ databases">
        <title>Draft Genome Sequence of Streptomyces morookaense DSM 40503, an 8-azaguanine-producing strain.</title>
        <authorList>
            <person name="Qi J."/>
            <person name="Gao J.-M."/>
        </authorList>
    </citation>
    <scope>NUCLEOTIDE SEQUENCE [LARGE SCALE GENOMIC DNA]</scope>
    <source>
        <strain evidence="6 7">DSM 40503</strain>
    </source>
</reference>
<organism evidence="6 7">
    <name type="scientific">Streptomyces morookaense</name>
    <name type="common">Streptoverticillium morookaense</name>
    <dbReference type="NCBI Taxonomy" id="1970"/>
    <lineage>
        <taxon>Bacteria</taxon>
        <taxon>Bacillati</taxon>
        <taxon>Actinomycetota</taxon>
        <taxon>Actinomycetes</taxon>
        <taxon>Kitasatosporales</taxon>
        <taxon>Streptomycetaceae</taxon>
        <taxon>Streptomyces</taxon>
    </lineage>
</organism>
<dbReference type="InterPro" id="IPR029044">
    <property type="entry name" value="Nucleotide-diphossugar_trans"/>
</dbReference>
<keyword evidence="4 6" id="KW-0808">Transferase</keyword>
<evidence type="ECO:0000256" key="3">
    <source>
        <dbReference type="ARBA" id="ARBA00022676"/>
    </source>
</evidence>
<proteinExistence type="inferred from homology"/>
<evidence type="ECO:0000313" key="6">
    <source>
        <dbReference type="EMBL" id="NVK76470.1"/>
    </source>
</evidence>
<comment type="caution">
    <text evidence="6">The sequence shown here is derived from an EMBL/GenBank/DDBJ whole genome shotgun (WGS) entry which is preliminary data.</text>
</comment>
<dbReference type="PANTHER" id="PTHR43179:SF12">
    <property type="entry name" value="GALACTOFURANOSYLTRANSFERASE GLFT2"/>
    <property type="match status" value="1"/>
</dbReference>
<dbReference type="PANTHER" id="PTHR43179">
    <property type="entry name" value="RHAMNOSYLTRANSFERASE WBBL"/>
    <property type="match status" value="1"/>
</dbReference>
<keyword evidence="7" id="KW-1185">Reference proteome</keyword>
<dbReference type="EMBL" id="JABBXF010000004">
    <property type="protein sequence ID" value="NVK76470.1"/>
    <property type="molecule type" value="Genomic_DNA"/>
</dbReference>
<evidence type="ECO:0000256" key="2">
    <source>
        <dbReference type="ARBA" id="ARBA00006739"/>
    </source>
</evidence>
<evidence type="ECO:0000256" key="4">
    <source>
        <dbReference type="ARBA" id="ARBA00022679"/>
    </source>
</evidence>
<dbReference type="SUPFAM" id="SSF53448">
    <property type="entry name" value="Nucleotide-diphospho-sugar transferases"/>
    <property type="match status" value="1"/>
</dbReference>
<evidence type="ECO:0000313" key="7">
    <source>
        <dbReference type="Proteomes" id="UP000587462"/>
    </source>
</evidence>
<protein>
    <submittedName>
        <fullName evidence="6">Glycosyltransferase</fullName>
    </submittedName>
</protein>
<evidence type="ECO:0000259" key="5">
    <source>
        <dbReference type="Pfam" id="PF00535"/>
    </source>
</evidence>
<dbReference type="Proteomes" id="UP000587462">
    <property type="component" value="Unassembled WGS sequence"/>
</dbReference>
<dbReference type="InterPro" id="IPR001173">
    <property type="entry name" value="Glyco_trans_2-like"/>
</dbReference>
<dbReference type="Pfam" id="PF00535">
    <property type="entry name" value="Glycos_transf_2"/>
    <property type="match status" value="1"/>
</dbReference>
<name>A0A7Y7E581_STRMO</name>
<dbReference type="GO" id="GO:0016757">
    <property type="term" value="F:glycosyltransferase activity"/>
    <property type="evidence" value="ECO:0007669"/>
    <property type="project" value="UniProtKB-KW"/>
</dbReference>
<sequence>MTASPAYAVVIPTVGRPCLARCLAALADSVGPGPREVVVVDDRPDTRPPLDLAALGQLQDVARLLHSGGRGPAAARNTGWRAVSAPWVVFLDDDVRVTPAWRTKLEADLGGAPSNVGGVQGLLEVPLPADRRPTDWERNTAGLGGAWWATADMAYRTAVLSAVGGFDERFPRAFREDADLALRAMAAGWVLERGARVTRHPVRPSDPWVSLRQQAGNADDALMVRLHGRNWWQRAGAPRGRLRRHAAVTAAGAAAAVLALARRPGPSAALGLGWALGTAEFAWTRISAGPRTPREVAAMVVTSVAIPPLAVWHRLRGAWHHRGGQPLPASARRGPAS</sequence>
<dbReference type="RefSeq" id="WP_171078269.1">
    <property type="nucleotide sequence ID" value="NZ_BNBU01000001.1"/>
</dbReference>
<dbReference type="AlphaFoldDB" id="A0A7Y7E581"/>
<dbReference type="Gene3D" id="3.90.550.10">
    <property type="entry name" value="Spore Coat Polysaccharide Biosynthesis Protein SpsA, Chain A"/>
    <property type="match status" value="1"/>
</dbReference>
<gene>
    <name evidence="6" type="ORF">HG542_02215</name>
</gene>
<comment type="similarity">
    <text evidence="2">Belongs to the glycosyltransferase 2 family.</text>
</comment>
<accession>A0A7Y7E581</accession>
<evidence type="ECO:0000256" key="1">
    <source>
        <dbReference type="ARBA" id="ARBA00004776"/>
    </source>
</evidence>